<gene>
    <name evidence="3" type="ORF">ACFL27_15190</name>
</gene>
<dbReference type="InterPro" id="IPR043202">
    <property type="entry name" value="Band-7_stomatin-like"/>
</dbReference>
<evidence type="ECO:0000313" key="4">
    <source>
        <dbReference type="Proteomes" id="UP001594351"/>
    </source>
</evidence>
<dbReference type="SMART" id="SM00244">
    <property type="entry name" value="PHB"/>
    <property type="match status" value="1"/>
</dbReference>
<comment type="similarity">
    <text evidence="1">Belongs to the band 7/mec-2 family.</text>
</comment>
<dbReference type="Proteomes" id="UP001594351">
    <property type="component" value="Unassembled WGS sequence"/>
</dbReference>
<sequence length="165" mass="18600">MLYSLGFFLFVALFIFISGIRVIKNGEVGVVFRMGKVLPDPRQPGLNIIIAFTDKLIKIGVEPDHLDIPTFTSDSGENTQLTVTASFDYQVIDPIKAICNVENYQQATILVAQKSIENVLGNLSYTDWRKDKAKITDRIRSDINDKTLSWGIDIRELMFKDVAVK</sequence>
<evidence type="ECO:0000256" key="1">
    <source>
        <dbReference type="ARBA" id="ARBA00008164"/>
    </source>
</evidence>
<dbReference type="SUPFAM" id="SSF117892">
    <property type="entry name" value="Band 7/SPFH domain"/>
    <property type="match status" value="1"/>
</dbReference>
<reference evidence="3 4" key="1">
    <citation type="submission" date="2024-09" db="EMBL/GenBank/DDBJ databases">
        <title>Laminarin stimulates single cell rates of sulfate reduction while oxygen inhibits transcriptomic activity in coastal marine sediment.</title>
        <authorList>
            <person name="Lindsay M."/>
            <person name="Orcutt B."/>
            <person name="Emerson D."/>
            <person name="Stepanauskas R."/>
            <person name="D'Angelo T."/>
        </authorList>
    </citation>
    <scope>NUCLEOTIDE SEQUENCE [LARGE SCALE GENOMIC DNA]</scope>
    <source>
        <strain evidence="3">SAG AM-311-K15</strain>
    </source>
</reference>
<organism evidence="3 4">
    <name type="scientific">candidate division CSSED10-310 bacterium</name>
    <dbReference type="NCBI Taxonomy" id="2855610"/>
    <lineage>
        <taxon>Bacteria</taxon>
        <taxon>Bacteria division CSSED10-310</taxon>
    </lineage>
</organism>
<dbReference type="EMBL" id="JBHPBY010000198">
    <property type="protein sequence ID" value="MFC1851539.1"/>
    <property type="molecule type" value="Genomic_DNA"/>
</dbReference>
<proteinExistence type="inferred from homology"/>
<dbReference type="PRINTS" id="PR00721">
    <property type="entry name" value="STOMATIN"/>
</dbReference>
<keyword evidence="4" id="KW-1185">Reference proteome</keyword>
<dbReference type="PANTHER" id="PTHR10264">
    <property type="entry name" value="BAND 7 PROTEIN-RELATED"/>
    <property type="match status" value="1"/>
</dbReference>
<dbReference type="InterPro" id="IPR001107">
    <property type="entry name" value="Band_7"/>
</dbReference>
<dbReference type="Pfam" id="PF01145">
    <property type="entry name" value="Band_7"/>
    <property type="match status" value="1"/>
</dbReference>
<dbReference type="PANTHER" id="PTHR10264:SF19">
    <property type="entry name" value="AT06885P-RELATED"/>
    <property type="match status" value="1"/>
</dbReference>
<evidence type="ECO:0000259" key="2">
    <source>
        <dbReference type="SMART" id="SM00244"/>
    </source>
</evidence>
<dbReference type="InterPro" id="IPR001972">
    <property type="entry name" value="Stomatin_HflK_fam"/>
</dbReference>
<dbReference type="Gene3D" id="3.30.479.30">
    <property type="entry name" value="Band 7 domain"/>
    <property type="match status" value="1"/>
</dbReference>
<feature type="domain" description="Band 7" evidence="2">
    <location>
        <begin position="18"/>
        <end position="164"/>
    </location>
</feature>
<comment type="caution">
    <text evidence="3">The sequence shown here is derived from an EMBL/GenBank/DDBJ whole genome shotgun (WGS) entry which is preliminary data.</text>
</comment>
<protein>
    <submittedName>
        <fullName evidence="3">SPFH domain-containing protein</fullName>
    </submittedName>
</protein>
<name>A0ABV6YZC0_UNCC1</name>
<accession>A0ABV6YZC0</accession>
<evidence type="ECO:0000313" key="3">
    <source>
        <dbReference type="EMBL" id="MFC1851539.1"/>
    </source>
</evidence>
<dbReference type="InterPro" id="IPR036013">
    <property type="entry name" value="Band_7/SPFH_dom_sf"/>
</dbReference>